<evidence type="ECO:0000259" key="2">
    <source>
        <dbReference type="Pfam" id="PF16220"/>
    </source>
</evidence>
<accession>A0A0P9RT20</accession>
<feature type="domain" description="FecR N-terminal" evidence="2">
    <location>
        <begin position="19"/>
        <end position="61"/>
    </location>
</feature>
<dbReference type="PATRIC" id="fig|251654.3.peg.4198"/>
<organism evidence="3 4">
    <name type="scientific">Pseudomonas syringae pv. helianthi</name>
    <dbReference type="NCBI Taxonomy" id="251654"/>
    <lineage>
        <taxon>Bacteria</taxon>
        <taxon>Pseudomonadati</taxon>
        <taxon>Pseudomonadota</taxon>
        <taxon>Gammaproteobacteria</taxon>
        <taxon>Pseudomonadales</taxon>
        <taxon>Pseudomonadaceae</taxon>
        <taxon>Pseudomonas</taxon>
    </lineage>
</organism>
<dbReference type="PANTHER" id="PTHR30273:SF2">
    <property type="entry name" value="PROTEIN FECR"/>
    <property type="match status" value="1"/>
</dbReference>
<evidence type="ECO:0000259" key="1">
    <source>
        <dbReference type="Pfam" id="PF04773"/>
    </source>
</evidence>
<dbReference type="Pfam" id="PF04773">
    <property type="entry name" value="FecR"/>
    <property type="match status" value="1"/>
</dbReference>
<dbReference type="EMBL" id="LJQM01000025">
    <property type="protein sequence ID" value="KPX49384.1"/>
    <property type="molecule type" value="Genomic_DNA"/>
</dbReference>
<dbReference type="GO" id="GO:0016989">
    <property type="term" value="F:sigma factor antagonist activity"/>
    <property type="evidence" value="ECO:0007669"/>
    <property type="project" value="TreeGrafter"/>
</dbReference>
<feature type="domain" description="FecR protein" evidence="1">
    <location>
        <begin position="117"/>
        <end position="209"/>
    </location>
</feature>
<protein>
    <submittedName>
        <fullName evidence="3">Putative Regulatory protein</fullName>
    </submittedName>
</protein>
<evidence type="ECO:0000313" key="4">
    <source>
        <dbReference type="Proteomes" id="UP000050557"/>
    </source>
</evidence>
<sequence length="325" mass="35524">MNPDSESLNKSDISPGVAQQAVGWLLEMQEGALNARRQQAWQLWLNGNAEHQRAWAHMQRVNQRLSGLNSPLAHAALSAPKSASRRHALKLLLLLGAGSAAGWSLREQIALQPLLADYNSGVGEQRKVALSDGSRVQLNTASAVDVRFDAQQRVIRLLQGEILVSASADNRPLSLSSAEGTVRASTGTSRFNLRQLEGRTQLAVFAGSLEISPISRSGQGLMLRASQQVTFGPDAWDNVRTLDAGSGAWADGMLVASRMRLADFLAELGRYRRGRLHCDAKIADLLISGSYPLADSERILDMLELALPVRVQRFTRYWVNVQARV</sequence>
<name>A0A0P9RT20_9PSED</name>
<dbReference type="PANTHER" id="PTHR30273">
    <property type="entry name" value="PERIPLASMIC SIGNAL SENSOR AND SIGMA FACTOR ACTIVATOR FECR-RELATED"/>
    <property type="match status" value="1"/>
</dbReference>
<dbReference type="InterPro" id="IPR006860">
    <property type="entry name" value="FecR"/>
</dbReference>
<dbReference type="InterPro" id="IPR012373">
    <property type="entry name" value="Ferrdict_sens_TM"/>
</dbReference>
<dbReference type="RefSeq" id="WP_054984409.1">
    <property type="nucleotide sequence ID" value="NZ_CP092918.1"/>
</dbReference>
<dbReference type="PIRSF" id="PIRSF018266">
    <property type="entry name" value="FecR"/>
    <property type="match status" value="1"/>
</dbReference>
<evidence type="ECO:0000313" key="3">
    <source>
        <dbReference type="EMBL" id="KPX49384.1"/>
    </source>
</evidence>
<dbReference type="AlphaFoldDB" id="A0A0P9RT20"/>
<reference evidence="3 4" key="1">
    <citation type="submission" date="2015-09" db="EMBL/GenBank/DDBJ databases">
        <title>Genome announcement of multiple Pseudomonas syringae strains.</title>
        <authorList>
            <person name="Thakur S."/>
            <person name="Wang P.W."/>
            <person name="Gong Y."/>
            <person name="Weir B.S."/>
            <person name="Guttman D.S."/>
        </authorList>
    </citation>
    <scope>NUCLEOTIDE SEQUENCE [LARGE SCALE GENOMIC DNA]</scope>
    <source>
        <strain evidence="3 4">ICMP4531</strain>
    </source>
</reference>
<dbReference type="Pfam" id="PF16220">
    <property type="entry name" value="DUF4880"/>
    <property type="match status" value="1"/>
</dbReference>
<dbReference type="InterPro" id="IPR032623">
    <property type="entry name" value="FecR_N"/>
</dbReference>
<proteinExistence type="predicted"/>
<dbReference type="Gene3D" id="2.60.120.1440">
    <property type="match status" value="1"/>
</dbReference>
<dbReference type="Proteomes" id="UP000050557">
    <property type="component" value="Unassembled WGS sequence"/>
</dbReference>
<comment type="caution">
    <text evidence="3">The sequence shown here is derived from an EMBL/GenBank/DDBJ whole genome shotgun (WGS) entry which is preliminary data.</text>
</comment>
<gene>
    <name evidence="3" type="ORF">ALO68_03146</name>
</gene>